<dbReference type="Gene3D" id="1.10.3470.10">
    <property type="entry name" value="ABC transporter involved in vitamin B12 uptake, BtuC"/>
    <property type="match status" value="1"/>
</dbReference>
<evidence type="ECO:0000256" key="5">
    <source>
        <dbReference type="ARBA" id="ARBA00022692"/>
    </source>
</evidence>
<reference evidence="9 10" key="1">
    <citation type="submission" date="2021-03" db="EMBL/GenBank/DDBJ databases">
        <title>Glycomyces sp. nov., a novel actinomycete isolated from soil.</title>
        <authorList>
            <person name="Yang X."/>
            <person name="Xu X."/>
        </authorList>
    </citation>
    <scope>NUCLEOTIDE SEQUENCE [LARGE SCALE GENOMIC DNA]</scope>
    <source>
        <strain evidence="9 10">NEAU-S30</strain>
    </source>
</reference>
<evidence type="ECO:0000256" key="3">
    <source>
        <dbReference type="ARBA" id="ARBA00022448"/>
    </source>
</evidence>
<feature type="transmembrane region" description="Helical" evidence="8">
    <location>
        <begin position="202"/>
        <end position="221"/>
    </location>
</feature>
<protein>
    <submittedName>
        <fullName evidence="9">Iron chelate uptake ABC transporter family permease subunit</fullName>
    </submittedName>
</protein>
<keyword evidence="6 8" id="KW-1133">Transmembrane helix</keyword>
<dbReference type="Proteomes" id="UP000681341">
    <property type="component" value="Unassembled WGS sequence"/>
</dbReference>
<dbReference type="RefSeq" id="WP_208497507.1">
    <property type="nucleotide sequence ID" value="NZ_JAGFNP010000009.1"/>
</dbReference>
<evidence type="ECO:0000313" key="10">
    <source>
        <dbReference type="Proteomes" id="UP000681341"/>
    </source>
</evidence>
<evidence type="ECO:0000256" key="8">
    <source>
        <dbReference type="SAM" id="Phobius"/>
    </source>
</evidence>
<comment type="similarity">
    <text evidence="2">Belongs to the binding-protein-dependent transport system permease family. FecCD subfamily.</text>
</comment>
<feature type="transmembrane region" description="Helical" evidence="8">
    <location>
        <begin position="18"/>
        <end position="37"/>
    </location>
</feature>
<dbReference type="SUPFAM" id="SSF81345">
    <property type="entry name" value="ABC transporter involved in vitamin B12 uptake, BtuC"/>
    <property type="match status" value="1"/>
</dbReference>
<evidence type="ECO:0000256" key="7">
    <source>
        <dbReference type="ARBA" id="ARBA00023136"/>
    </source>
</evidence>
<feature type="transmembrane region" description="Helical" evidence="8">
    <location>
        <begin position="314"/>
        <end position="333"/>
    </location>
</feature>
<evidence type="ECO:0000256" key="2">
    <source>
        <dbReference type="ARBA" id="ARBA00007935"/>
    </source>
</evidence>
<gene>
    <name evidence="9" type="ORF">J5V16_16320</name>
</gene>
<accession>A0ABS3U7J4</accession>
<proteinExistence type="inferred from homology"/>
<dbReference type="PANTHER" id="PTHR30472:SF24">
    <property type="entry name" value="FERRIC ENTEROBACTIN TRANSPORT SYSTEM PERMEASE PROTEIN FEPG"/>
    <property type="match status" value="1"/>
</dbReference>
<name>A0ABS3U7J4_9ACTN</name>
<evidence type="ECO:0000256" key="1">
    <source>
        <dbReference type="ARBA" id="ARBA00004651"/>
    </source>
</evidence>
<keyword evidence="10" id="KW-1185">Reference proteome</keyword>
<evidence type="ECO:0000256" key="4">
    <source>
        <dbReference type="ARBA" id="ARBA00022475"/>
    </source>
</evidence>
<dbReference type="EMBL" id="JAGFNP010000009">
    <property type="protein sequence ID" value="MBO3734396.1"/>
    <property type="molecule type" value="Genomic_DNA"/>
</dbReference>
<dbReference type="InterPro" id="IPR037294">
    <property type="entry name" value="ABC_BtuC-like"/>
</dbReference>
<evidence type="ECO:0000313" key="9">
    <source>
        <dbReference type="EMBL" id="MBO3734396.1"/>
    </source>
</evidence>
<keyword evidence="5 8" id="KW-0812">Transmembrane</keyword>
<evidence type="ECO:0000256" key="6">
    <source>
        <dbReference type="ARBA" id="ARBA00022989"/>
    </source>
</evidence>
<keyword evidence="4" id="KW-1003">Cell membrane</keyword>
<feature type="transmembrane region" description="Helical" evidence="8">
    <location>
        <begin position="126"/>
        <end position="147"/>
    </location>
</feature>
<keyword evidence="3" id="KW-0813">Transport</keyword>
<comment type="subcellular location">
    <subcellularLocation>
        <location evidence="1">Cell membrane</location>
        <topology evidence="1">Multi-pass membrane protein</topology>
    </subcellularLocation>
</comment>
<comment type="caution">
    <text evidence="9">The sequence shown here is derived from an EMBL/GenBank/DDBJ whole genome shotgun (WGS) entry which is preliminary data.</text>
</comment>
<feature type="transmembrane region" description="Helical" evidence="8">
    <location>
        <begin position="246"/>
        <end position="272"/>
    </location>
</feature>
<dbReference type="PANTHER" id="PTHR30472">
    <property type="entry name" value="FERRIC ENTEROBACTIN TRANSPORT SYSTEM PERMEASE PROTEIN"/>
    <property type="match status" value="1"/>
</dbReference>
<feature type="transmembrane region" description="Helical" evidence="8">
    <location>
        <begin position="73"/>
        <end position="91"/>
    </location>
</feature>
<organism evidence="9 10">
    <name type="scientific">Glycomyces niveus</name>
    <dbReference type="NCBI Taxonomy" id="2820287"/>
    <lineage>
        <taxon>Bacteria</taxon>
        <taxon>Bacillati</taxon>
        <taxon>Actinomycetota</taxon>
        <taxon>Actinomycetes</taxon>
        <taxon>Glycomycetales</taxon>
        <taxon>Glycomycetaceae</taxon>
        <taxon>Glycomyces</taxon>
    </lineage>
</organism>
<feature type="transmembrane region" description="Helical" evidence="8">
    <location>
        <begin position="103"/>
        <end position="120"/>
    </location>
</feature>
<dbReference type="InterPro" id="IPR000522">
    <property type="entry name" value="ABC_transptr_permease_BtuC"/>
</dbReference>
<sequence>MTAVATVGAVRTDARRRIVLVAAGLALGAAALFWLAVGIGNGLLTPVEAFTALIGTGEPATVFIVQELRLPRAAAALLIGLALGGSGTLFQRALGNPLASPDFLGIAAGAGTMVVAAIVLGVGSELLLPGAALLGAALTAVLVYAFAWRRGVSPYRFILVGVGVAAYAQSITSYLVSRADLQDAQAALTWLTGSAGMTSPTMLTLLAVTVALFIPAGVYAARVLRPLELGDATARVLGSRTQWDRFALLAIGVVLVAVATAAAGPIAFVAMIAGPLSRLLLRRAGHSIAASALMGAIVLQTADLVAQHAFPWQLSTGVVTGAFGAPYIAWTLIRTARR</sequence>
<dbReference type="Pfam" id="PF01032">
    <property type="entry name" value="FecCD"/>
    <property type="match status" value="1"/>
</dbReference>
<keyword evidence="7 8" id="KW-0472">Membrane</keyword>
<dbReference type="CDD" id="cd06550">
    <property type="entry name" value="TM_ABC_iron-siderophores_like"/>
    <property type="match status" value="1"/>
</dbReference>